<sequence>MTLNTPVWARHNHNAHDSDSDDENYDGYNANRGYWAYTCELLERWFCRFFQRSKPKTRSNNVSATLLVILALSFLSHSAHSFDGALQFHSHEGRKMAFRYTPAKSPARANLICVHPVGIGISSWFFNRLNLPAFNVITPDLRGCGDSEAFIPEESGMFFPLDWTRQIESLCDELPNSSLPNIVLAQGGIAPVALQLNHRGKLKNIEKVILTSPPTYKTLTEAISTEEYGFNYRALTFPGLTTLFTRVLMNRGAIKFFSNLFLFAGDADEEFLNEASRDAEIVHRINPVFAFNAGALQTRSWIEEISCRDKLIIISGEKESEKRISGRREYGGENIIVKSGLNVIPWEQAAALESIINKSI</sequence>
<dbReference type="Gene3D" id="3.40.50.1820">
    <property type="entry name" value="alpha/beta hydrolase"/>
    <property type="match status" value="1"/>
</dbReference>
<keyword evidence="2" id="KW-1185">Reference proteome</keyword>
<dbReference type="Proteomes" id="UP001165122">
    <property type="component" value="Unassembled WGS sequence"/>
</dbReference>
<accession>A0A9W6ZW98</accession>
<dbReference type="AlphaFoldDB" id="A0A9W6ZW98"/>
<comment type="caution">
    <text evidence="1">The sequence shown here is derived from an EMBL/GenBank/DDBJ whole genome shotgun (WGS) entry which is preliminary data.</text>
</comment>
<protein>
    <recommendedName>
        <fullName evidence="3">AB hydrolase-1 domain-containing protein</fullName>
    </recommendedName>
</protein>
<organism evidence="1 2">
    <name type="scientific">Triparma laevis f. longispina</name>
    <dbReference type="NCBI Taxonomy" id="1714387"/>
    <lineage>
        <taxon>Eukaryota</taxon>
        <taxon>Sar</taxon>
        <taxon>Stramenopiles</taxon>
        <taxon>Ochrophyta</taxon>
        <taxon>Bolidophyceae</taxon>
        <taxon>Parmales</taxon>
        <taxon>Triparmaceae</taxon>
        <taxon>Triparma</taxon>
    </lineage>
</organism>
<name>A0A9W6ZW98_9STRA</name>
<dbReference type="OrthoDB" id="199322at2759"/>
<gene>
    <name evidence="1" type="ORF">TrLO_g7114</name>
</gene>
<reference evidence="2" key="1">
    <citation type="journal article" date="2023" name="Commun. Biol.">
        <title>Genome analysis of Parmales, the sister group of diatoms, reveals the evolutionary specialization of diatoms from phago-mixotrophs to photoautotrophs.</title>
        <authorList>
            <person name="Ban H."/>
            <person name="Sato S."/>
            <person name="Yoshikawa S."/>
            <person name="Yamada K."/>
            <person name="Nakamura Y."/>
            <person name="Ichinomiya M."/>
            <person name="Sato N."/>
            <person name="Blanc-Mathieu R."/>
            <person name="Endo H."/>
            <person name="Kuwata A."/>
            <person name="Ogata H."/>
        </authorList>
    </citation>
    <scope>NUCLEOTIDE SEQUENCE [LARGE SCALE GENOMIC DNA]</scope>
    <source>
        <strain evidence="2">NIES 3700</strain>
    </source>
</reference>
<proteinExistence type="predicted"/>
<evidence type="ECO:0000313" key="2">
    <source>
        <dbReference type="Proteomes" id="UP001165122"/>
    </source>
</evidence>
<dbReference type="SUPFAM" id="SSF53474">
    <property type="entry name" value="alpha/beta-Hydrolases"/>
    <property type="match status" value="1"/>
</dbReference>
<dbReference type="EMBL" id="BRXW01000490">
    <property type="protein sequence ID" value="GMH59566.1"/>
    <property type="molecule type" value="Genomic_DNA"/>
</dbReference>
<evidence type="ECO:0008006" key="3">
    <source>
        <dbReference type="Google" id="ProtNLM"/>
    </source>
</evidence>
<dbReference type="InterPro" id="IPR029058">
    <property type="entry name" value="AB_hydrolase_fold"/>
</dbReference>
<evidence type="ECO:0000313" key="1">
    <source>
        <dbReference type="EMBL" id="GMH59566.1"/>
    </source>
</evidence>